<organism evidence="1 2">
    <name type="scientific">Bradyrhizobium vignae</name>
    <dbReference type="NCBI Taxonomy" id="1549949"/>
    <lineage>
        <taxon>Bacteria</taxon>
        <taxon>Pseudomonadati</taxon>
        <taxon>Pseudomonadota</taxon>
        <taxon>Alphaproteobacteria</taxon>
        <taxon>Hyphomicrobiales</taxon>
        <taxon>Nitrobacteraceae</taxon>
        <taxon>Bradyrhizobium</taxon>
    </lineage>
</organism>
<dbReference type="InterPro" id="IPR036388">
    <property type="entry name" value="WH-like_DNA-bd_sf"/>
</dbReference>
<sequence>MRKADFWAVHAARQLNEGQRLVFNRLFDGFEGKLTSSKWAKLTEVSQATAARDIDELIGHGILKKDAAGGRSTSYSLIDLKTCLEVTLGNSCRAVSC</sequence>
<dbReference type="Proteomes" id="UP000246085">
    <property type="component" value="Chromosome BRAD3257"/>
</dbReference>
<evidence type="ECO:0000313" key="2">
    <source>
        <dbReference type="Proteomes" id="UP000246085"/>
    </source>
</evidence>
<dbReference type="KEGG" id="bvz:BRAD3257_7698"/>
<dbReference type="EMBL" id="LS398110">
    <property type="protein sequence ID" value="SPP98360.1"/>
    <property type="molecule type" value="Genomic_DNA"/>
</dbReference>
<dbReference type="InterPro" id="IPR036390">
    <property type="entry name" value="WH_DNA-bd_sf"/>
</dbReference>
<dbReference type="AlphaFoldDB" id="A0A2U3QAI2"/>
<accession>A0A2U3QAI2</accession>
<reference evidence="1 2" key="1">
    <citation type="submission" date="2018-03" db="EMBL/GenBank/DDBJ databases">
        <authorList>
            <person name="Gully D."/>
        </authorList>
    </citation>
    <scope>NUCLEOTIDE SEQUENCE [LARGE SCALE GENOMIC DNA]</scope>
    <source>
        <strain evidence="1">ORS3257</strain>
    </source>
</reference>
<dbReference type="SUPFAM" id="SSF46785">
    <property type="entry name" value="Winged helix' DNA-binding domain"/>
    <property type="match status" value="1"/>
</dbReference>
<gene>
    <name evidence="1" type="ORF">BRAD3257_7698</name>
</gene>
<evidence type="ECO:0008006" key="3">
    <source>
        <dbReference type="Google" id="ProtNLM"/>
    </source>
</evidence>
<proteinExistence type="predicted"/>
<evidence type="ECO:0000313" key="1">
    <source>
        <dbReference type="EMBL" id="SPP98360.1"/>
    </source>
</evidence>
<protein>
    <recommendedName>
        <fullName evidence="3">HTH deoR-type domain-containing protein</fullName>
    </recommendedName>
</protein>
<name>A0A2U3QAI2_9BRAD</name>
<dbReference type="Gene3D" id="1.10.10.10">
    <property type="entry name" value="Winged helix-like DNA-binding domain superfamily/Winged helix DNA-binding domain"/>
    <property type="match status" value="1"/>
</dbReference>